<evidence type="ECO:0000313" key="6">
    <source>
        <dbReference type="EMBL" id="EYB68936.1"/>
    </source>
</evidence>
<feature type="coiled-coil region" evidence="2">
    <location>
        <begin position="1126"/>
        <end position="1163"/>
    </location>
</feature>
<dbReference type="Proteomes" id="UP000020492">
    <property type="component" value="Unassembled WGS sequence"/>
</dbReference>
<dbReference type="RefSeq" id="WP_034354750.1">
    <property type="nucleotide sequence ID" value="NZ_JHAC01000013.1"/>
</dbReference>
<dbReference type="EMBL" id="JHAC01000013">
    <property type="protein sequence ID" value="EYB68936.1"/>
    <property type="molecule type" value="Genomic_DNA"/>
</dbReference>
<evidence type="ECO:0008006" key="8">
    <source>
        <dbReference type="Google" id="ProtNLM"/>
    </source>
</evidence>
<reference evidence="6 7" key="1">
    <citation type="submission" date="2014-03" db="EMBL/GenBank/DDBJ databases">
        <title>Draft genome sequence of Deinococcus phoenicis 1P10ME.</title>
        <authorList>
            <person name="Stepanov V.G."/>
            <person name="Vaishampayan P."/>
            <person name="Venkateswaran K."/>
            <person name="Fox G.E."/>
        </authorList>
    </citation>
    <scope>NUCLEOTIDE SEQUENCE [LARGE SCALE GENOMIC DNA]</scope>
    <source>
        <strain evidence="6 7">1P10ME</strain>
    </source>
</reference>
<dbReference type="InterPro" id="IPR016047">
    <property type="entry name" value="M23ase_b-sheet_dom"/>
</dbReference>
<dbReference type="eggNOG" id="COG5283">
    <property type="taxonomic scope" value="Bacteria"/>
</dbReference>
<dbReference type="InterPro" id="IPR010090">
    <property type="entry name" value="Phage_tape_meas"/>
</dbReference>
<keyword evidence="1" id="KW-1188">Viral release from host cell</keyword>
<evidence type="ECO:0000256" key="3">
    <source>
        <dbReference type="SAM" id="MobiDB-lite"/>
    </source>
</evidence>
<dbReference type="PANTHER" id="PTHR37813:SF1">
    <property type="entry name" value="FELS-2 PROPHAGE PROTEIN"/>
    <property type="match status" value="1"/>
</dbReference>
<comment type="caution">
    <text evidence="6">The sequence shown here is derived from an EMBL/GenBank/DDBJ whole genome shotgun (WGS) entry which is preliminary data.</text>
</comment>
<dbReference type="PATRIC" id="fig|1476583.3.peg.976"/>
<feature type="coiled-coil region" evidence="2">
    <location>
        <begin position="2218"/>
        <end position="2256"/>
    </location>
</feature>
<protein>
    <recommendedName>
        <fullName evidence="8">Phage tail tape measure protein</fullName>
    </recommendedName>
</protein>
<evidence type="ECO:0000313" key="7">
    <source>
        <dbReference type="Proteomes" id="UP000020492"/>
    </source>
</evidence>
<dbReference type="Pfam" id="PF01551">
    <property type="entry name" value="Peptidase_M23"/>
    <property type="match status" value="1"/>
</dbReference>
<accession>A0A016QSG3</accession>
<proteinExistence type="predicted"/>
<dbReference type="InterPro" id="IPR011055">
    <property type="entry name" value="Dup_hybrid_motif"/>
</dbReference>
<evidence type="ECO:0000256" key="2">
    <source>
        <dbReference type="SAM" id="Coils"/>
    </source>
</evidence>
<feature type="coiled-coil region" evidence="2">
    <location>
        <begin position="632"/>
        <end position="659"/>
    </location>
</feature>
<evidence type="ECO:0000259" key="5">
    <source>
        <dbReference type="Pfam" id="PF10145"/>
    </source>
</evidence>
<dbReference type="CDD" id="cd12797">
    <property type="entry name" value="M23_peptidase"/>
    <property type="match status" value="1"/>
</dbReference>
<dbReference type="OrthoDB" id="74365at2"/>
<sequence>MSLADEILLKLNVQTVGADSVKGLTSSVSQLTTEMRATDNALGISGQTLQALRDQLLQASRGFTAGSQEALSLARAAGQVQVQLNAVTRAERQVATETERQAAATRKAAQENQQYVVTTRAMEQALERIQAEVRAGIVGSDRLSAALRGQRTELQGLIQGVARGGAAYDEYVGYLGEVTRELGRMDRAMTTPGRLQGLFGGLSQGIRSSGLLGMLGDLGGGLGGIEGRLGSVAAAAGPVGIAIGGVTAAIGVGIGVVNRAVNEYAKLEYALAKISTLTDKTPAQLGAVKTEILSLSREIGMSYEDLAEGVRGAIGASVRGTEEMSQALSFTREAAKLAVAGNTTTAASVDLLSSVMNAYKLSASDTRSVSDGLFAAIRDGKMEVNELTQSMGLVTAMSADLGVPLQVVNAALATMTANGIKTSSAVDYLRSALSSIQKPSSEAATLADNLNLKFDAQALASKGLVKFLQDVIVATKGNKEQMAILFGGVEALSAVTSIASGNFDRMKTNLENQAKAAGSTEAAYNKMAGTIQKESDRVAANWKTLWANIGEAFAPFKAGFMKDIGDMLNSVNELLEKFNRGRNESRAAENVANLESELQAKREYLAGGRKFISGESPVADPRLRQDWIDRRLPNTLREIADLERRITEARTAVAQIRAENAIYAAAHGTARLPSGVQGPNFGGVLAAPAEAVIVSGQALASLLGMGGRRVLNDFGVSGKDYHHDGAVRADATHNGIDYGAPRGTPILAPFSGTLSFREDAKNGKIFELVDAAGNKLVGLHLNAFDAEVVKALTAGGRKAIEVAQGARIGTVGNTGSTAGSAPHLHLMGYAAGSAKPINPTSIQFRGGAGEGAFADSGYGRRDGAGGPGGGGDKDTPVTAAQIVRAQQLTAALEAAQAALKKDPKSVPLTQAVITATRELEKFQKASSGNAEALKAIQKEGAKTSGTCIASSAELRKYGTDALRLYKDLETAQKTGSTAQINAAERAIATWQGEDKARKAVFTAESAAYQIRVKNRDADTQHTQRAAAAYTAVQQAIRQQDMKRAQDALADLKDQQTARLALEGKTATDRERIAKETNPRILSATYALNAEIKRQADEQVTVWRKSAEAKALGAVAADAEMNRRLGVNRENERQANVKAQREQLQAVQQVSAQRQQEEKQLQQELSGLRVEKAQQTSTRLKTIEDADVKAHEGSLQQQLELTRKYSQAQFERAEQIARAIRNKAIADAKGKPNESALVDTANETYRTAVETARIARLNAVQTAQKAVTEGVSKEREAVTALTDKYRQAQDALQKKADAGTLTAEDMADYARTLAGYWQEAGKAGIKARPEILAAHAAARQFASSATDLNAASILFGLNGAKAVADGSSEARKAVNDVRVSLDDLLAILPEGEEETRTFVVAIADLERQGLLATGAMQGLNEAIAARLGLKEGERAGDDALDLVLANPSEYGDSGRDRQAAQVAAQAAQRQTAESLRDTFLALDDATLQNADAMQVYSDMLDNAAQSGGITAEQFKELKRVLDTLKGNPGDDFSEYLNVADGGRGDLNPKNKPAPVPSFEAQQAEAARLQTLMEQTENLGQQADLWRDILDGEQKAGGISAQQASNLLRVLDVTVQIQEAGKEIERTLAMGQMLAPSVEAASALYDGFAQGTVGTGELREGLARVKTELQALADAGDETAQALIRSFDDTAQATYQLEDAIAEGQGQRLEAQHRTRTISERRYIDERERLALEGAQRVFERETEGLEEGTPQYRLAQQRLENARFAAAQDGASARQSLAEQEINTFAGYVQQAIPGITAAMQALGGASEEVAGAWGESLSSMVNDVVNFATAIAKGDYIGAAIQALTSIFTFFARKAAEARAELKRTADYNNQFKFDKGGYGTRDVTATTTGFLFWQKTVYTEKIDEVGKALALSFEGAVASGVQNGLQKAVDTGDVSFLEKSINSAMKDAAIKGLIDAFMGSASVAALMGPLVQKLMEAFKSGNADMIAQAVNDFKVGVSGLKDELGQITAVGQVIDDALADPEEKLRRLADLARDLTSRRLNNEQTALEIQHTAGLVSTEDYERRKLDLALARIRAEMEAALAAEGLTAEQIALIREQYDLQAGLAQAEFDAASRRRADQFAKDLSGLQMNNAETALGIEERLALSLAGTEEEKYQVQLAYARRRQQLTLDRLAVEEAVEEAGVDASLAGADAMLIAIREKYRMAREAAGADLTVMEREHAAQLAEQARQKAEEVRQEAERQRQQAEQTAQSWRQALASGVQALLSGDSPLDAMYKGVRDRLAQAIQEGFVVKRILSQLDPLFAQLDSALGKGLDPGAIIRQLGAALPGLSVQMTTELGPLLALLNSAIPDLTRAVNGNTAAVKDIQYSQTTIVEAASSVPTDSLLRARFARFT</sequence>
<dbReference type="Gene3D" id="2.70.70.10">
    <property type="entry name" value="Glucose Permease (Domain IIA)"/>
    <property type="match status" value="1"/>
</dbReference>
<name>A0A016QSG3_9DEIO</name>
<dbReference type="Pfam" id="PF10145">
    <property type="entry name" value="PhageMin_Tail"/>
    <property type="match status" value="1"/>
</dbReference>
<gene>
    <name evidence="6" type="ORF">DEIPH_ctg013orf0043</name>
</gene>
<dbReference type="eggNOG" id="COG0739">
    <property type="taxonomic scope" value="Bacteria"/>
</dbReference>
<feature type="domain" description="M23ase beta-sheet core" evidence="4">
    <location>
        <begin position="732"/>
        <end position="832"/>
    </location>
</feature>
<dbReference type="STRING" id="1476583.DEIPH_ctg013orf0043"/>
<dbReference type="PANTHER" id="PTHR37813">
    <property type="entry name" value="FELS-2 PROPHAGE PROTEIN"/>
    <property type="match status" value="1"/>
</dbReference>
<feature type="domain" description="Phage tail tape measure protein" evidence="5">
    <location>
        <begin position="291"/>
        <end position="481"/>
    </location>
</feature>
<organism evidence="6 7">
    <name type="scientific">Deinococcus phoenicis</name>
    <dbReference type="NCBI Taxonomy" id="1476583"/>
    <lineage>
        <taxon>Bacteria</taxon>
        <taxon>Thermotogati</taxon>
        <taxon>Deinococcota</taxon>
        <taxon>Deinococci</taxon>
        <taxon>Deinococcales</taxon>
        <taxon>Deinococcaceae</taxon>
        <taxon>Deinococcus</taxon>
    </lineage>
</organism>
<evidence type="ECO:0000259" key="4">
    <source>
        <dbReference type="Pfam" id="PF01551"/>
    </source>
</evidence>
<dbReference type="NCBIfam" id="TIGR01760">
    <property type="entry name" value="tape_meas_TP901"/>
    <property type="match status" value="1"/>
</dbReference>
<evidence type="ECO:0000256" key="1">
    <source>
        <dbReference type="ARBA" id="ARBA00022612"/>
    </source>
</evidence>
<dbReference type="SUPFAM" id="SSF51261">
    <property type="entry name" value="Duplicated hybrid motif"/>
    <property type="match status" value="1"/>
</dbReference>
<feature type="region of interest" description="Disordered" evidence="3">
    <location>
        <begin position="855"/>
        <end position="876"/>
    </location>
</feature>
<keyword evidence="7" id="KW-1185">Reference proteome</keyword>
<keyword evidence="2" id="KW-0175">Coiled coil</keyword>